<dbReference type="InterPro" id="IPR029066">
    <property type="entry name" value="PLP-binding_barrel"/>
</dbReference>
<feature type="domain" description="Alanine racemase N-terminal" evidence="1">
    <location>
        <begin position="30"/>
        <end position="249"/>
    </location>
</feature>
<evidence type="ECO:0000313" key="2">
    <source>
        <dbReference type="EMBL" id="QNQ08254.1"/>
    </source>
</evidence>
<dbReference type="InterPro" id="IPR051466">
    <property type="entry name" value="D-amino_acid_metab_enzyme"/>
</dbReference>
<proteinExistence type="predicted"/>
<protein>
    <submittedName>
        <fullName evidence="2">Alanine racemase</fullName>
    </submittedName>
</protein>
<dbReference type="Pfam" id="PF01168">
    <property type="entry name" value="Ala_racemase_N"/>
    <property type="match status" value="1"/>
</dbReference>
<reference evidence="2 3" key="1">
    <citation type="submission" date="2020-09" db="EMBL/GenBank/DDBJ databases">
        <title>Sphingomonas sp., a new species isolated from pork steak.</title>
        <authorList>
            <person name="Heidler von Heilborn D."/>
        </authorList>
    </citation>
    <scope>NUCLEOTIDE SEQUENCE [LARGE SCALE GENOMIC DNA]</scope>
    <source>
        <strain evidence="3">S8-3T</strain>
    </source>
</reference>
<accession>A0A7H0LF01</accession>
<organism evidence="2 3">
    <name type="scientific">Sphingomonas alpina</name>
    <dbReference type="NCBI Taxonomy" id="653931"/>
    <lineage>
        <taxon>Bacteria</taxon>
        <taxon>Pseudomonadati</taxon>
        <taxon>Pseudomonadota</taxon>
        <taxon>Alphaproteobacteria</taxon>
        <taxon>Sphingomonadales</taxon>
        <taxon>Sphingomonadaceae</taxon>
        <taxon>Sphingomonas</taxon>
    </lineage>
</organism>
<dbReference type="GO" id="GO:0008721">
    <property type="term" value="F:D-serine ammonia-lyase activity"/>
    <property type="evidence" value="ECO:0007669"/>
    <property type="project" value="TreeGrafter"/>
</dbReference>
<dbReference type="Proteomes" id="UP000516148">
    <property type="component" value="Chromosome"/>
</dbReference>
<keyword evidence="3" id="KW-1185">Reference proteome</keyword>
<dbReference type="InterPro" id="IPR001608">
    <property type="entry name" value="Ala_racemase_N"/>
</dbReference>
<dbReference type="KEGG" id="spap:H3Z74_15990"/>
<dbReference type="EMBL" id="CP061038">
    <property type="protein sequence ID" value="QNQ08254.1"/>
    <property type="molecule type" value="Genomic_DNA"/>
</dbReference>
<dbReference type="SUPFAM" id="SSF51419">
    <property type="entry name" value="PLP-binding barrel"/>
    <property type="match status" value="1"/>
</dbReference>
<dbReference type="AlphaFoldDB" id="A0A7H0LF01"/>
<gene>
    <name evidence="2" type="ORF">H3Z74_15990</name>
</gene>
<evidence type="ECO:0000259" key="1">
    <source>
        <dbReference type="Pfam" id="PF01168"/>
    </source>
</evidence>
<dbReference type="Gene3D" id="3.20.20.10">
    <property type="entry name" value="Alanine racemase"/>
    <property type="match status" value="1"/>
</dbReference>
<dbReference type="GO" id="GO:0036088">
    <property type="term" value="P:D-serine catabolic process"/>
    <property type="evidence" value="ECO:0007669"/>
    <property type="project" value="TreeGrafter"/>
</dbReference>
<dbReference type="PANTHER" id="PTHR28004:SF2">
    <property type="entry name" value="D-SERINE DEHYDRATASE"/>
    <property type="match status" value="1"/>
</dbReference>
<sequence>MTNDAHAPYFADLQSALRQHGVAWPTLVLDRNRMRRNVERLTALIAPSKRLRLVEKSLPVPSMLDELMRLARTQALMVFHEPQLRQTAYRFPDSDILLGKPMPVQAARHFYLHLGNTHFDPARQLQWLVDTPERLDTYLQLAKGLTVRMRINIEIDVGLHRGGVTDPAMLQAMLQTIRAAGDHLQFSGLMGYDAHVGKIPSLVESRNTSFNKANQAYTAFKTIACAEFSELSKDICWNGAGSPTVALHNSDESPLNDISAGACLLKGTMFDLDLLADFEPAIFIASPILKAWDGTHLAGPQWLSSLLFGGRQSRERTYFTYGGDWRGEVCSPSRIVPNKWFGVSYNQAMFSGPRQQALAVDDWLFLRPHQSEGSLLQFGALQVVEDGRVVDEWLPFTE</sequence>
<evidence type="ECO:0000313" key="3">
    <source>
        <dbReference type="Proteomes" id="UP000516148"/>
    </source>
</evidence>
<dbReference type="PANTHER" id="PTHR28004">
    <property type="entry name" value="ZGC:162816-RELATED"/>
    <property type="match status" value="1"/>
</dbReference>
<name>A0A7H0LF01_9SPHN</name>